<comment type="subcellular location">
    <subcellularLocation>
        <location evidence="1">Membrane</location>
        <topology evidence="1">Multi-pass membrane protein</topology>
    </subcellularLocation>
</comment>
<feature type="compositionally biased region" description="Polar residues" evidence="6">
    <location>
        <begin position="21"/>
        <end position="30"/>
    </location>
</feature>
<evidence type="ECO:0000256" key="7">
    <source>
        <dbReference type="SAM" id="Phobius"/>
    </source>
</evidence>
<dbReference type="EMBL" id="CAXAMN010022751">
    <property type="protein sequence ID" value="CAK9072468.1"/>
    <property type="molecule type" value="Genomic_DNA"/>
</dbReference>
<organism evidence="9 10">
    <name type="scientific">Durusdinium trenchii</name>
    <dbReference type="NCBI Taxonomy" id="1381693"/>
    <lineage>
        <taxon>Eukaryota</taxon>
        <taxon>Sar</taxon>
        <taxon>Alveolata</taxon>
        <taxon>Dinophyceae</taxon>
        <taxon>Suessiales</taxon>
        <taxon>Symbiodiniaceae</taxon>
        <taxon>Durusdinium</taxon>
    </lineage>
</organism>
<evidence type="ECO:0000313" key="8">
    <source>
        <dbReference type="EMBL" id="CAK9072468.1"/>
    </source>
</evidence>
<reference evidence="9 10" key="1">
    <citation type="submission" date="2024-02" db="EMBL/GenBank/DDBJ databases">
        <authorList>
            <person name="Chen Y."/>
            <person name="Shah S."/>
            <person name="Dougan E. K."/>
            <person name="Thang M."/>
            <person name="Chan C."/>
        </authorList>
    </citation>
    <scope>NUCLEOTIDE SEQUENCE [LARGE SCALE GENOMIC DNA]</scope>
</reference>
<feature type="compositionally biased region" description="Polar residues" evidence="6">
    <location>
        <begin position="1"/>
        <end position="11"/>
    </location>
</feature>
<dbReference type="Proteomes" id="UP001642484">
    <property type="component" value="Unassembled WGS sequence"/>
</dbReference>
<feature type="region of interest" description="Disordered" evidence="6">
    <location>
        <begin position="227"/>
        <end position="255"/>
    </location>
</feature>
<dbReference type="PANTHER" id="PTHR21236:SF1">
    <property type="entry name" value="PROTEIN YIPF6"/>
    <property type="match status" value="1"/>
</dbReference>
<evidence type="ECO:0000313" key="9">
    <source>
        <dbReference type="EMBL" id="CAK9072595.1"/>
    </source>
</evidence>
<evidence type="ECO:0000256" key="4">
    <source>
        <dbReference type="ARBA" id="ARBA00022989"/>
    </source>
</evidence>
<comment type="similarity">
    <text evidence="2">Belongs to the YIP1 family.</text>
</comment>
<gene>
    <name evidence="8" type="ORF">CCMP2556_LOCUS35660</name>
    <name evidence="9" type="ORF">CCMP2556_LOCUS35718</name>
</gene>
<keyword evidence="3 7" id="KW-0812">Transmembrane</keyword>
<keyword evidence="5 7" id="KW-0472">Membrane</keyword>
<feature type="compositionally biased region" description="Basic and acidic residues" evidence="6">
    <location>
        <begin position="237"/>
        <end position="246"/>
    </location>
</feature>
<proteinExistence type="inferred from homology"/>
<dbReference type="InterPro" id="IPR045231">
    <property type="entry name" value="Yip1/4-like"/>
</dbReference>
<feature type="transmembrane region" description="Helical" evidence="7">
    <location>
        <begin position="72"/>
        <end position="92"/>
    </location>
</feature>
<protein>
    <recommendedName>
        <fullName evidence="11">Protein YIPF</fullName>
    </recommendedName>
</protein>
<evidence type="ECO:0000256" key="1">
    <source>
        <dbReference type="ARBA" id="ARBA00004141"/>
    </source>
</evidence>
<name>A0ABP0P964_9DINO</name>
<comment type="caution">
    <text evidence="9">The sequence shown here is derived from an EMBL/GenBank/DDBJ whole genome shotgun (WGS) entry which is preliminary data.</text>
</comment>
<evidence type="ECO:0000256" key="5">
    <source>
        <dbReference type="ARBA" id="ARBA00023136"/>
    </source>
</evidence>
<sequence>MAYEPTYQSPQFHGGDGMVTPSGSIESQQGRCTLDEPVTETIMRDLRSIGMKLKYVMLPRAREDKGQGLREWDLWGPLVLCLALGIMLSMHAEQASLAFGLVFIIVWVGSGIVTINALLLKGKISFFQERIPGELGHLLPVGVHLPPRGVRLRILHFPLGDRSLLLIDAQRHLAQGDLRDHRLHLGHRRLCEFYVGAFTRGSEGPWRLPGVAFLRGHCLADSDLLSPSPEAAAMERSPADESDRTGVHGGSKPSL</sequence>
<accession>A0ABP0P964</accession>
<keyword evidence="10" id="KW-1185">Reference proteome</keyword>
<feature type="region of interest" description="Disordered" evidence="6">
    <location>
        <begin position="1"/>
        <end position="30"/>
    </location>
</feature>
<dbReference type="PANTHER" id="PTHR21236">
    <property type="entry name" value="GOLGI MEMBRANE PROTEIN YIP1"/>
    <property type="match status" value="1"/>
</dbReference>
<evidence type="ECO:0000256" key="6">
    <source>
        <dbReference type="SAM" id="MobiDB-lite"/>
    </source>
</evidence>
<keyword evidence="4 7" id="KW-1133">Transmembrane helix</keyword>
<evidence type="ECO:0000256" key="3">
    <source>
        <dbReference type="ARBA" id="ARBA00022692"/>
    </source>
</evidence>
<evidence type="ECO:0000313" key="10">
    <source>
        <dbReference type="Proteomes" id="UP001642484"/>
    </source>
</evidence>
<feature type="transmembrane region" description="Helical" evidence="7">
    <location>
        <begin position="98"/>
        <end position="120"/>
    </location>
</feature>
<evidence type="ECO:0008006" key="11">
    <source>
        <dbReference type="Google" id="ProtNLM"/>
    </source>
</evidence>
<evidence type="ECO:0000256" key="2">
    <source>
        <dbReference type="ARBA" id="ARBA00010596"/>
    </source>
</evidence>
<dbReference type="EMBL" id="CAXAMN010022773">
    <property type="protein sequence ID" value="CAK9072595.1"/>
    <property type="molecule type" value="Genomic_DNA"/>
</dbReference>